<gene>
    <name evidence="2" type="ORF">LTR77_003008</name>
</gene>
<feature type="region of interest" description="Disordered" evidence="1">
    <location>
        <begin position="1"/>
        <end position="39"/>
    </location>
</feature>
<feature type="compositionally biased region" description="Polar residues" evidence="1">
    <location>
        <begin position="119"/>
        <end position="134"/>
    </location>
</feature>
<accession>A0AAV9PGQ8</accession>
<dbReference type="RefSeq" id="XP_064661605.1">
    <property type="nucleotide sequence ID" value="XM_064800266.1"/>
</dbReference>
<evidence type="ECO:0000256" key="1">
    <source>
        <dbReference type="SAM" id="MobiDB-lite"/>
    </source>
</evidence>
<organism evidence="2 3">
    <name type="scientific">Saxophila tyrrhenica</name>
    <dbReference type="NCBI Taxonomy" id="1690608"/>
    <lineage>
        <taxon>Eukaryota</taxon>
        <taxon>Fungi</taxon>
        <taxon>Dikarya</taxon>
        <taxon>Ascomycota</taxon>
        <taxon>Pezizomycotina</taxon>
        <taxon>Dothideomycetes</taxon>
        <taxon>Dothideomycetidae</taxon>
        <taxon>Mycosphaerellales</taxon>
        <taxon>Extremaceae</taxon>
        <taxon>Saxophila</taxon>
    </lineage>
</organism>
<evidence type="ECO:0000313" key="3">
    <source>
        <dbReference type="Proteomes" id="UP001337655"/>
    </source>
</evidence>
<evidence type="ECO:0000313" key="2">
    <source>
        <dbReference type="EMBL" id="KAK5172887.1"/>
    </source>
</evidence>
<reference evidence="2 3" key="1">
    <citation type="submission" date="2023-08" db="EMBL/GenBank/DDBJ databases">
        <title>Black Yeasts Isolated from many extreme environments.</title>
        <authorList>
            <person name="Coleine C."/>
            <person name="Stajich J.E."/>
            <person name="Selbmann L."/>
        </authorList>
    </citation>
    <scope>NUCLEOTIDE SEQUENCE [LARGE SCALE GENOMIC DNA]</scope>
    <source>
        <strain evidence="2 3">CCFEE 5935</strain>
    </source>
</reference>
<comment type="caution">
    <text evidence="2">The sequence shown here is derived from an EMBL/GenBank/DDBJ whole genome shotgun (WGS) entry which is preliminary data.</text>
</comment>
<proteinExistence type="predicted"/>
<feature type="compositionally biased region" description="Low complexity" evidence="1">
    <location>
        <begin position="408"/>
        <end position="417"/>
    </location>
</feature>
<feature type="compositionally biased region" description="Polar residues" evidence="1">
    <location>
        <begin position="1"/>
        <end position="29"/>
    </location>
</feature>
<feature type="region of interest" description="Disordered" evidence="1">
    <location>
        <begin position="775"/>
        <end position="845"/>
    </location>
</feature>
<feature type="region of interest" description="Disordered" evidence="1">
    <location>
        <begin position="639"/>
        <end position="672"/>
    </location>
</feature>
<feature type="compositionally biased region" description="Basic and acidic residues" evidence="1">
    <location>
        <begin position="712"/>
        <end position="736"/>
    </location>
</feature>
<dbReference type="GeneID" id="89924355"/>
<sequence>MPFADNVSSVSGRNSRASNVSGITGASRSIRSHPMPQTDALSSAGILSMLKTSTDSGDIGALSFNTGRLPTMPRPSHQRRGHHPRHSGSANHHGMSSHHHYAPSQTSRVSSSREWDLASGQQRRGSFTSMQSMPPSIPPAHLGKSALQMPPTLDDIRDSRSYSMTSAPPTQPLPRHRSATSLKSQGHEPRHAHGRAGYPPQVMPENRPPYVYPTRLKRPGYRSPSPALSDTVVPGPPPAAQMGRRQRPARPPPQTFNSEYGPDYNSDPRYLNVRPPPRAMPNLPANGFGPPQPQYPYQNQAAMRSAPGLTMPMNNGWPHHQHPQQPPLPGHPQQMPHRPPHPGAPYPPRPGYAAYGHPQYPVHRGPTPPAGPNMVSMAHHMFHNAARMARHLPSRTDTPLTGPPSSDPPSSGTAPSSSSPPTPRDQDSLQVAVDPAFIDPALADLPDSSSQPMLAHQYLRYTEGLEKEADDQDVEAVHPSVPPTGFVQRVRAMLESKAAADAAIMKEAEREKSSSQHGVHATEVVLDADDLALYAEVEEIHELAANETPRFTVIEEFEAPVELPGSPIRLAELSASPIQSKRRLTRDLVKAGLAGSSVDNTENSEDDVTGRASIDMLVSHKPSKSHDVTIEVNAAQRSVLDEDDLPSTPAAASNNKHADQAKAASEAGSSPALGFSAAGHALGFDNTTTSEDTRTEDPFALDADTITLQHQQSKERMEKTTPHHAEANRESQRSDTETNNPVSPILAGQEVSRYSAVSPLHTQTLGIDETLRLASESGQDETSTNEQTTSSTGFDDSQPPPTPKTPKTYSKSVQLQPATTMTDTPSSNRLSLPPDLSTVGDKTMNSNSEMVTDVAVRFSLPQTTITVHKPQIIEIPPSSSPVRELTEPKPSERALQPKAKHNSVAFADEVAPLKINKRPEQHHPNQKSIDGKVNKTKSIIRRPSPMQETAESAHTNRSSTTDLRFSGINGVNKRFGSTHLPGLKEESVEEMSISDKRVSDLTGGFQFPLPARIAAVKAMQERRMQESAEKAKARRALRHPGRPLAEIRDLPSLNFSRMDLIDKLNEALEIRPSKSSEVVRRREVSTIYCPSPQRPQSTEPLRERYTSFFSKPEDFSSFFVDPDTDDEPEVDDEIDVAAEEGIPAVEVQPSTEVDLAESNSRPLSPEDFISVASQVNRLSIPSVSALSDRLSEILPNLRELQLDSILANFEGEGAGSNPLGLRPETVLSNRTSAGFRTLAERAEEIVKNGTHDSTVPMTKLLGNNKDLPPLPGSVSVDKISAVLATDGKQSPYLSGSISAPTQLGKDIPRPASALVRDKPPMTEDEVRTLLPPEGNPIIRNGKRAMVMSTASTRPWNQDENYPWNGTKIDMDLTVPSQAHTRNSIAAEVQRERGTKSLELTSTGEPTNTTRGIDIGSIFEHNPTTTLTEEQLTGVSITQHFRKQSKRSIIGSITKKMGLGSHSDGNTTRTITSPTRAEFARSRSSQAHRPGERYPTSSLTPPAVFNLDEVRSFFSDDSSDKDQNASFRKRLTKLNKSKGKTVRIDSGRHSIDVANTAYDPGEIVTERIGASSSANTYDGVGMGKTEFRIKRFGEKLRHLMAKGGELVRSWSQRSKPRAERVREDWLSDSLYSGV</sequence>
<feature type="compositionally biased region" description="Basic residues" evidence="1">
    <location>
        <begin position="76"/>
        <end position="86"/>
    </location>
</feature>
<feature type="compositionally biased region" description="Polar residues" evidence="1">
    <location>
        <begin position="946"/>
        <end position="963"/>
    </location>
</feature>
<feature type="compositionally biased region" description="Polar residues" evidence="1">
    <location>
        <begin position="1462"/>
        <end position="1474"/>
    </location>
</feature>
<feature type="region of interest" description="Disordered" evidence="1">
    <location>
        <begin position="710"/>
        <end position="743"/>
    </location>
</feature>
<protein>
    <submittedName>
        <fullName evidence="2">Uncharacterized protein</fullName>
    </submittedName>
</protein>
<dbReference type="EMBL" id="JAVRRT010000004">
    <property type="protein sequence ID" value="KAK5172887.1"/>
    <property type="molecule type" value="Genomic_DNA"/>
</dbReference>
<feature type="region of interest" description="Disordered" evidence="1">
    <location>
        <begin position="875"/>
        <end position="900"/>
    </location>
</feature>
<dbReference type="Proteomes" id="UP001337655">
    <property type="component" value="Unassembled WGS sequence"/>
</dbReference>
<feature type="compositionally biased region" description="Polar residues" evidence="1">
    <location>
        <begin position="809"/>
        <end position="830"/>
    </location>
</feature>
<feature type="compositionally biased region" description="Pro residues" evidence="1">
    <location>
        <begin position="341"/>
        <end position="350"/>
    </location>
</feature>
<feature type="region of interest" description="Disordered" evidence="1">
    <location>
        <begin position="393"/>
        <end position="428"/>
    </location>
</feature>
<feature type="region of interest" description="Disordered" evidence="1">
    <location>
        <begin position="942"/>
        <end position="965"/>
    </location>
</feature>
<feature type="compositionally biased region" description="Low complexity" evidence="1">
    <location>
        <begin position="781"/>
        <end position="792"/>
    </location>
</feature>
<name>A0AAV9PGQ8_9PEZI</name>
<feature type="region of interest" description="Disordered" evidence="1">
    <location>
        <begin position="1455"/>
        <end position="1500"/>
    </location>
</feature>
<feature type="region of interest" description="Disordered" evidence="1">
    <location>
        <begin position="1320"/>
        <end position="1339"/>
    </location>
</feature>
<feature type="region of interest" description="Disordered" evidence="1">
    <location>
        <begin position="306"/>
        <end position="375"/>
    </location>
</feature>
<keyword evidence="3" id="KW-1185">Reference proteome</keyword>
<feature type="region of interest" description="Disordered" evidence="1">
    <location>
        <begin position="55"/>
        <end position="267"/>
    </location>
</feature>